<keyword evidence="1" id="KW-0472">Membrane</keyword>
<dbReference type="EMBL" id="CAJHOE010000003">
    <property type="protein sequence ID" value="CAD7288547.1"/>
    <property type="molecule type" value="Genomic_DNA"/>
</dbReference>
<dbReference type="InterPro" id="IPR035919">
    <property type="entry name" value="EAL_sf"/>
</dbReference>
<dbReference type="InterPro" id="IPR001633">
    <property type="entry name" value="EAL_dom"/>
</dbReference>
<evidence type="ECO:0000256" key="1">
    <source>
        <dbReference type="SAM" id="Phobius"/>
    </source>
</evidence>
<feature type="transmembrane region" description="Helical" evidence="1">
    <location>
        <begin position="182"/>
        <end position="203"/>
    </location>
</feature>
<dbReference type="SUPFAM" id="SSF141868">
    <property type="entry name" value="EAL domain-like"/>
    <property type="match status" value="1"/>
</dbReference>
<protein>
    <recommendedName>
        <fullName evidence="6">Diguanylate cyclase/phosphodiesterase</fullName>
    </recommendedName>
</protein>
<dbReference type="SMART" id="SM00267">
    <property type="entry name" value="GGDEF"/>
    <property type="match status" value="1"/>
</dbReference>
<dbReference type="InterPro" id="IPR029787">
    <property type="entry name" value="Nucleotide_cyclase"/>
</dbReference>
<feature type="transmembrane region" description="Helical" evidence="1">
    <location>
        <begin position="12"/>
        <end position="34"/>
    </location>
</feature>
<dbReference type="SMART" id="SM00052">
    <property type="entry name" value="EAL"/>
    <property type="match status" value="1"/>
</dbReference>
<evidence type="ECO:0000259" key="2">
    <source>
        <dbReference type="PROSITE" id="PS50883"/>
    </source>
</evidence>
<evidence type="ECO:0000313" key="5">
    <source>
        <dbReference type="Proteomes" id="UP000789359"/>
    </source>
</evidence>
<dbReference type="CDD" id="cd01948">
    <property type="entry name" value="EAL"/>
    <property type="match status" value="1"/>
</dbReference>
<dbReference type="PANTHER" id="PTHR33121">
    <property type="entry name" value="CYCLIC DI-GMP PHOSPHODIESTERASE PDEF"/>
    <property type="match status" value="1"/>
</dbReference>
<dbReference type="InterPro" id="IPR000160">
    <property type="entry name" value="GGDEF_dom"/>
</dbReference>
<keyword evidence="1" id="KW-1133">Transmembrane helix</keyword>
<dbReference type="RefSeq" id="WP_230057137.1">
    <property type="nucleotide sequence ID" value="NZ_CAJHOE010000003.1"/>
</dbReference>
<dbReference type="InterPro" id="IPR043128">
    <property type="entry name" value="Rev_trsase/Diguanyl_cyclase"/>
</dbReference>
<dbReference type="SUPFAM" id="SSF55073">
    <property type="entry name" value="Nucleotide cyclase"/>
    <property type="match status" value="1"/>
</dbReference>
<name>A0ABM8Q6X0_9BACT</name>
<dbReference type="Proteomes" id="UP000789359">
    <property type="component" value="Unassembled WGS sequence"/>
</dbReference>
<reference evidence="4 5" key="1">
    <citation type="submission" date="2020-11" db="EMBL/GenBank/DDBJ databases">
        <authorList>
            <person name="Peeters C."/>
        </authorList>
    </citation>
    <scope>NUCLEOTIDE SEQUENCE [LARGE SCALE GENOMIC DNA]</scope>
    <source>
        <strain evidence="4 5">LMG 8286</strain>
    </source>
</reference>
<feature type="domain" description="GGDEF" evidence="3">
    <location>
        <begin position="254"/>
        <end position="388"/>
    </location>
</feature>
<accession>A0ABM8Q6X0</accession>
<feature type="domain" description="EAL" evidence="2">
    <location>
        <begin position="398"/>
        <end position="635"/>
    </location>
</feature>
<dbReference type="PANTHER" id="PTHR33121:SF79">
    <property type="entry name" value="CYCLIC DI-GMP PHOSPHODIESTERASE PDED-RELATED"/>
    <property type="match status" value="1"/>
</dbReference>
<keyword evidence="1" id="KW-0812">Transmembrane</keyword>
<dbReference type="InterPro" id="IPR050706">
    <property type="entry name" value="Cyclic-di-GMP_PDE-like"/>
</dbReference>
<proteinExistence type="predicted"/>
<dbReference type="Pfam" id="PF00563">
    <property type="entry name" value="EAL"/>
    <property type="match status" value="1"/>
</dbReference>
<dbReference type="Gene3D" id="3.20.20.450">
    <property type="entry name" value="EAL domain"/>
    <property type="match status" value="1"/>
</dbReference>
<evidence type="ECO:0000313" key="4">
    <source>
        <dbReference type="EMBL" id="CAD7288547.1"/>
    </source>
</evidence>
<dbReference type="PROSITE" id="PS50883">
    <property type="entry name" value="EAL"/>
    <property type="match status" value="1"/>
</dbReference>
<comment type="caution">
    <text evidence="4">The sequence shown here is derived from an EMBL/GenBank/DDBJ whole genome shotgun (WGS) entry which is preliminary data.</text>
</comment>
<gene>
    <name evidence="4" type="ORF">LMG8286_01389</name>
</gene>
<dbReference type="Gene3D" id="3.30.70.270">
    <property type="match status" value="1"/>
</dbReference>
<sequence length="635" mass="73501">MNEKYKLYRYNGMMFVGFWLIFIACIINGLIFYFKYSQAKSDVYIDYKQRAVFVMEGITGRLNLENDSSQLTKLDEIYKDLNLPYQTYLLKFDAGGVLRVVSTPDAQFQPGDEFVHHGCGNDLASHNFNNKYTHKVMHPENRVSMCIFQRAGEYIFGFNYIFSQTLSGMDDPDFKEWLIKNMSISFIASSSTAFMAFVWYAWISMRFLRLREKFVSHKKRSIRSLKSAKNNLYTDPLTGILNKNALENDIATSKKPKIIVLDIDDFGRMNTYYGKIVCDRLLLYLTELLREFAKNENMKLYTISADQFVLFENGDFFIDRYEDLANELKNRFKGRIVTIKDENGENIDIEIHTTIGFALDKDDTLMKALTALKMAKLLKKDFVCYFKGLNKSDEYAEQISRSNIIRKAIINNNIVPFYQPIYDINSQIVKYECLIRIMDSGEIISPYIFLSTSKQIKRYAELQKMIISKAVERLNENENLVLSVNLSGRDMIDGDVSMHVVRLLNQFSVAERLVFEIVEDENIENAERIENFIDKVKNMGAKIAIDDFGSGYSNFSYILKLNPDYIKIDGSIIKNIDTNKDSYTITRAIVTFAKDLGIKTIVEYIHSKEVFDICKELGVDEYQGFYLGAPSDKTM</sequence>
<dbReference type="PROSITE" id="PS51257">
    <property type="entry name" value="PROKAR_LIPOPROTEIN"/>
    <property type="match status" value="1"/>
</dbReference>
<evidence type="ECO:0000259" key="3">
    <source>
        <dbReference type="PROSITE" id="PS50887"/>
    </source>
</evidence>
<keyword evidence="5" id="KW-1185">Reference proteome</keyword>
<evidence type="ECO:0008006" key="6">
    <source>
        <dbReference type="Google" id="ProtNLM"/>
    </source>
</evidence>
<organism evidence="4 5">
    <name type="scientific">Campylobacter suis</name>
    <dbReference type="NCBI Taxonomy" id="2790657"/>
    <lineage>
        <taxon>Bacteria</taxon>
        <taxon>Pseudomonadati</taxon>
        <taxon>Campylobacterota</taxon>
        <taxon>Epsilonproteobacteria</taxon>
        <taxon>Campylobacterales</taxon>
        <taxon>Campylobacteraceae</taxon>
        <taxon>Campylobacter</taxon>
    </lineage>
</organism>
<dbReference type="PROSITE" id="PS50887">
    <property type="entry name" value="GGDEF"/>
    <property type="match status" value="1"/>
</dbReference>
<dbReference type="Pfam" id="PF00990">
    <property type="entry name" value="GGDEF"/>
    <property type="match status" value="1"/>
</dbReference>